<dbReference type="Pfam" id="PF04493">
    <property type="entry name" value="Endonuclease_5"/>
    <property type="match status" value="1"/>
</dbReference>
<proteinExistence type="predicted"/>
<dbReference type="PANTHER" id="PTHR28511:SF1">
    <property type="entry name" value="ENDONUCLEASE V"/>
    <property type="match status" value="1"/>
</dbReference>
<evidence type="ECO:0000256" key="5">
    <source>
        <dbReference type="ARBA" id="ARBA00022801"/>
    </source>
</evidence>
<keyword evidence="5" id="KW-0378">Hydrolase</keyword>
<evidence type="ECO:0000313" key="7">
    <source>
        <dbReference type="Proteomes" id="UP001428341"/>
    </source>
</evidence>
<dbReference type="GO" id="GO:0006281">
    <property type="term" value="P:DNA repair"/>
    <property type="evidence" value="ECO:0007669"/>
    <property type="project" value="InterPro"/>
</dbReference>
<evidence type="ECO:0000313" key="6">
    <source>
        <dbReference type="EMBL" id="KAK9207679.1"/>
    </source>
</evidence>
<evidence type="ECO:0000256" key="3">
    <source>
        <dbReference type="ARBA" id="ARBA00022722"/>
    </source>
</evidence>
<evidence type="ECO:0000256" key="1">
    <source>
        <dbReference type="ARBA" id="ARBA00004496"/>
    </source>
</evidence>
<dbReference type="PANTHER" id="PTHR28511">
    <property type="entry name" value="ENDONUCLEASE V"/>
    <property type="match status" value="1"/>
</dbReference>
<dbReference type="AlphaFoldDB" id="A0AAP0MEJ8"/>
<dbReference type="GO" id="GO:0016891">
    <property type="term" value="F:RNA endonuclease activity producing 5'-phosphomonoesters, hydrolytic mechanism"/>
    <property type="evidence" value="ECO:0007669"/>
    <property type="project" value="TreeGrafter"/>
</dbReference>
<protein>
    <submittedName>
        <fullName evidence="6">Uncharacterized protein</fullName>
    </submittedName>
</protein>
<dbReference type="GO" id="GO:0005730">
    <property type="term" value="C:nucleolus"/>
    <property type="evidence" value="ECO:0007669"/>
    <property type="project" value="TreeGrafter"/>
</dbReference>
<keyword evidence="4" id="KW-0255">Endonuclease</keyword>
<dbReference type="Proteomes" id="UP001428341">
    <property type="component" value="Unassembled WGS sequence"/>
</dbReference>
<keyword evidence="3" id="KW-0540">Nuclease</keyword>
<evidence type="ECO:0000256" key="4">
    <source>
        <dbReference type="ARBA" id="ARBA00022759"/>
    </source>
</evidence>
<dbReference type="Gene3D" id="3.30.2170.10">
    <property type="entry name" value="archaeoglobus fulgidus dsm 4304 superfamily"/>
    <property type="match status" value="1"/>
</dbReference>
<name>A0AAP0MEJ8_9ROSI</name>
<sequence length="143" mass="16207">MISARATAQTTILSLVTSRVGCYGKASGFRCLQFMSFHRSKDFGLQNCTLQQFVFFFFQAMRSTADTLKTIFISVGHRLTASLDTAILIVKMTCRHPVPEPIRQVKPSTFFIDSQLESFKNHLRIFCYFMSAVSLTCNVKIIT</sequence>
<evidence type="ECO:0000256" key="2">
    <source>
        <dbReference type="ARBA" id="ARBA00022490"/>
    </source>
</evidence>
<accession>A0AAP0MEJ8</accession>
<dbReference type="GO" id="GO:0003727">
    <property type="term" value="F:single-stranded RNA binding"/>
    <property type="evidence" value="ECO:0007669"/>
    <property type="project" value="TreeGrafter"/>
</dbReference>
<comment type="caution">
    <text evidence="6">The sequence shown here is derived from an EMBL/GenBank/DDBJ whole genome shotgun (WGS) entry which is preliminary data.</text>
</comment>
<gene>
    <name evidence="6" type="ORF">WN944_000025</name>
</gene>
<keyword evidence="7" id="KW-1185">Reference proteome</keyword>
<comment type="subcellular location">
    <subcellularLocation>
        <location evidence="1">Cytoplasm</location>
    </subcellularLocation>
</comment>
<reference evidence="6 7" key="1">
    <citation type="submission" date="2024-05" db="EMBL/GenBank/DDBJ databases">
        <title>Haplotype-resolved chromosome-level genome assembly of Huyou (Citrus changshanensis).</title>
        <authorList>
            <person name="Miao C."/>
            <person name="Chen W."/>
            <person name="Wu Y."/>
            <person name="Wang L."/>
            <person name="Zhao S."/>
            <person name="Grierson D."/>
            <person name="Xu C."/>
            <person name="Chen K."/>
        </authorList>
    </citation>
    <scope>NUCLEOTIDE SEQUENCE [LARGE SCALE GENOMIC DNA]</scope>
    <source>
        <strain evidence="6">01-14</strain>
        <tissue evidence="6">Leaf</tissue>
    </source>
</reference>
<dbReference type="EMBL" id="JBCGBO010000004">
    <property type="protein sequence ID" value="KAK9207679.1"/>
    <property type="molecule type" value="Genomic_DNA"/>
</dbReference>
<dbReference type="InterPro" id="IPR007581">
    <property type="entry name" value="Endonuclease-V"/>
</dbReference>
<organism evidence="6 7">
    <name type="scientific">Citrus x changshan-huyou</name>
    <dbReference type="NCBI Taxonomy" id="2935761"/>
    <lineage>
        <taxon>Eukaryota</taxon>
        <taxon>Viridiplantae</taxon>
        <taxon>Streptophyta</taxon>
        <taxon>Embryophyta</taxon>
        <taxon>Tracheophyta</taxon>
        <taxon>Spermatophyta</taxon>
        <taxon>Magnoliopsida</taxon>
        <taxon>eudicotyledons</taxon>
        <taxon>Gunneridae</taxon>
        <taxon>Pentapetalae</taxon>
        <taxon>rosids</taxon>
        <taxon>malvids</taxon>
        <taxon>Sapindales</taxon>
        <taxon>Rutaceae</taxon>
        <taxon>Aurantioideae</taxon>
        <taxon>Citrus</taxon>
    </lineage>
</organism>
<keyword evidence="2" id="KW-0963">Cytoplasm</keyword>
<dbReference type="GO" id="GO:0005737">
    <property type="term" value="C:cytoplasm"/>
    <property type="evidence" value="ECO:0007669"/>
    <property type="project" value="UniProtKB-SubCell"/>
</dbReference>